<dbReference type="AlphaFoldDB" id="A0AA90NUG3"/>
<sequence>MGITIKKKSLYALNLILLLLLVACQQSSENLNFKGDSENWSAKLNVVKTDNDKETKKFELQFKGKDYKSVENLEFKINAPNYAWGMSLIELNSTGVYKTHKNETGEFSTSKTDVIDIEVKWNGEVENFSLNNKE</sequence>
<proteinExistence type="predicted"/>
<evidence type="ECO:0000313" key="3">
    <source>
        <dbReference type="Proteomes" id="UP001178277"/>
    </source>
</evidence>
<gene>
    <name evidence="2" type="ORF">Q8G35_18615</name>
</gene>
<keyword evidence="1" id="KW-0732">Signal</keyword>
<protein>
    <recommendedName>
        <fullName evidence="4">Lipoprotein</fullName>
    </recommendedName>
</protein>
<evidence type="ECO:0000313" key="2">
    <source>
        <dbReference type="EMBL" id="MDP1420340.1"/>
    </source>
</evidence>
<dbReference type="Proteomes" id="UP001178277">
    <property type="component" value="Unassembled WGS sequence"/>
</dbReference>
<evidence type="ECO:0008006" key="4">
    <source>
        <dbReference type="Google" id="ProtNLM"/>
    </source>
</evidence>
<organism evidence="2 3">
    <name type="scientific">Peribacillus simplex</name>
    <dbReference type="NCBI Taxonomy" id="1478"/>
    <lineage>
        <taxon>Bacteria</taxon>
        <taxon>Bacillati</taxon>
        <taxon>Bacillota</taxon>
        <taxon>Bacilli</taxon>
        <taxon>Bacillales</taxon>
        <taxon>Bacillaceae</taxon>
        <taxon>Peribacillus</taxon>
    </lineage>
</organism>
<evidence type="ECO:0000256" key="1">
    <source>
        <dbReference type="SAM" id="SignalP"/>
    </source>
</evidence>
<accession>A0AA90NUG3</accession>
<comment type="caution">
    <text evidence="2">The sequence shown here is derived from an EMBL/GenBank/DDBJ whole genome shotgun (WGS) entry which is preliminary data.</text>
</comment>
<name>A0AA90NUG3_9BACI</name>
<reference evidence="2" key="1">
    <citation type="submission" date="2023-07" db="EMBL/GenBank/DDBJ databases">
        <title>Murine gut Bacillus species.</title>
        <authorList>
            <person name="Gutman E."/>
            <person name="Hashuel R."/>
            <person name="Litvak Y."/>
        </authorList>
    </citation>
    <scope>NUCLEOTIDE SEQUENCE</scope>
    <source>
        <strain evidence="2">RU283</strain>
    </source>
</reference>
<dbReference type="PROSITE" id="PS51257">
    <property type="entry name" value="PROKAR_LIPOPROTEIN"/>
    <property type="match status" value="1"/>
</dbReference>
<dbReference type="RefSeq" id="WP_305161507.1">
    <property type="nucleotide sequence ID" value="NZ_JAUUTP010000022.1"/>
</dbReference>
<feature type="chain" id="PRO_5041662062" description="Lipoprotein" evidence="1">
    <location>
        <begin position="28"/>
        <end position="134"/>
    </location>
</feature>
<feature type="signal peptide" evidence="1">
    <location>
        <begin position="1"/>
        <end position="27"/>
    </location>
</feature>
<dbReference type="EMBL" id="JAUUTP010000022">
    <property type="protein sequence ID" value="MDP1420340.1"/>
    <property type="molecule type" value="Genomic_DNA"/>
</dbReference>